<accession>A0ABS9ERE6</accession>
<dbReference type="InterPro" id="IPR006056">
    <property type="entry name" value="RidA"/>
</dbReference>
<dbReference type="Pfam" id="PF01042">
    <property type="entry name" value="Ribonuc_L-PSP"/>
    <property type="match status" value="1"/>
</dbReference>
<dbReference type="PANTHER" id="PTHR11803">
    <property type="entry name" value="2-IMINOBUTANOATE/2-IMINOPROPANOATE DEAMINASE RIDA"/>
    <property type="match status" value="1"/>
</dbReference>
<evidence type="ECO:0000256" key="1">
    <source>
        <dbReference type="ARBA" id="ARBA00010552"/>
    </source>
</evidence>
<dbReference type="NCBIfam" id="TIGR00004">
    <property type="entry name" value="Rid family detoxifying hydrolase"/>
    <property type="match status" value="1"/>
</dbReference>
<protein>
    <submittedName>
        <fullName evidence="2">RidA family protein</fullName>
    </submittedName>
</protein>
<dbReference type="PROSITE" id="PS01094">
    <property type="entry name" value="UPF0076"/>
    <property type="match status" value="1"/>
</dbReference>
<evidence type="ECO:0000313" key="3">
    <source>
        <dbReference type="Proteomes" id="UP001200430"/>
    </source>
</evidence>
<dbReference type="Gene3D" id="3.30.1330.40">
    <property type="entry name" value="RutC-like"/>
    <property type="match status" value="1"/>
</dbReference>
<comment type="similarity">
    <text evidence="1">Belongs to the RutC family.</text>
</comment>
<name>A0ABS9ERE6_9BACT</name>
<dbReference type="InterPro" id="IPR035959">
    <property type="entry name" value="RutC-like_sf"/>
</dbReference>
<dbReference type="InterPro" id="IPR006175">
    <property type="entry name" value="YjgF/YER057c/UK114"/>
</dbReference>
<comment type="caution">
    <text evidence="2">The sequence shown here is derived from an EMBL/GenBank/DDBJ whole genome shotgun (WGS) entry which is preliminary data.</text>
</comment>
<evidence type="ECO:0000313" key="2">
    <source>
        <dbReference type="EMBL" id="MCF4142383.1"/>
    </source>
</evidence>
<proteinExistence type="inferred from homology"/>
<keyword evidence="3" id="KW-1185">Reference proteome</keyword>
<dbReference type="SUPFAM" id="SSF55298">
    <property type="entry name" value="YjgF-like"/>
    <property type="match status" value="1"/>
</dbReference>
<reference evidence="2 3" key="1">
    <citation type="submission" date="2022-01" db="EMBL/GenBank/DDBJ databases">
        <title>Dethiosulfovibrio faecalis sp. nov., a novel proteolytic, non-sulfur-reducing bacterium isolated from a marine aquaculture solid waste bioreactor.</title>
        <authorList>
            <person name="Grabowski S."/>
            <person name="Apolinario E."/>
            <person name="Schneider N."/>
            <person name="Marshall C.W."/>
            <person name="Sowers K.R."/>
        </authorList>
    </citation>
    <scope>NUCLEOTIDE SEQUENCE [LARGE SCALE GENOMIC DNA]</scope>
    <source>
        <strain evidence="2 3">DSM 12537</strain>
    </source>
</reference>
<sequence length="125" mass="13542">MRKAIATDKAPAAIGPYSQGIETEQFVYTSGQLGMDPATKAFPDTIEEQTRQALENVKAILEKAGSSMDKVVKTTVFLSDMNNFAAMNEVYKSFFVGECPARSAFQVAKLPLDGMVEIEVVALKG</sequence>
<dbReference type="Proteomes" id="UP001200430">
    <property type="component" value="Unassembled WGS sequence"/>
</dbReference>
<dbReference type="EMBL" id="JAKGUD010000004">
    <property type="protein sequence ID" value="MCF4142383.1"/>
    <property type="molecule type" value="Genomic_DNA"/>
</dbReference>
<dbReference type="CDD" id="cd00448">
    <property type="entry name" value="YjgF_YER057c_UK114_family"/>
    <property type="match status" value="1"/>
</dbReference>
<gene>
    <name evidence="2" type="ORF">L2W38_06110</name>
</gene>
<dbReference type="PANTHER" id="PTHR11803:SF39">
    <property type="entry name" value="2-IMINOBUTANOATE_2-IMINOPROPANOATE DEAMINASE"/>
    <property type="match status" value="1"/>
</dbReference>
<dbReference type="RefSeq" id="WP_236099110.1">
    <property type="nucleotide sequence ID" value="NZ_JAKGUD010000004.1"/>
</dbReference>
<organism evidence="2 3">
    <name type="scientific">Dethiosulfovibrio marinus</name>
    <dbReference type="NCBI Taxonomy" id="133532"/>
    <lineage>
        <taxon>Bacteria</taxon>
        <taxon>Thermotogati</taxon>
        <taxon>Synergistota</taxon>
        <taxon>Synergistia</taxon>
        <taxon>Synergistales</taxon>
        <taxon>Dethiosulfovibrionaceae</taxon>
        <taxon>Dethiosulfovibrio</taxon>
    </lineage>
</organism>
<dbReference type="InterPro" id="IPR019897">
    <property type="entry name" value="RidA_CS"/>
</dbReference>